<name>A0A8J6TYR6_9FLAO</name>
<feature type="binding site" evidence="7">
    <location>
        <begin position="147"/>
        <end position="149"/>
    </location>
    <ligand>
        <name>FAD</name>
        <dbReference type="ChEBI" id="CHEBI:57692"/>
    </ligand>
</feature>
<dbReference type="PANTHER" id="PTHR22912:SF103">
    <property type="entry name" value="DEHYDROGENASE, PUTATIVE-RELATED"/>
    <property type="match status" value="1"/>
</dbReference>
<dbReference type="InterPro" id="IPR050151">
    <property type="entry name" value="Class-I_Pyr_Nuc-Dis_Oxidored"/>
</dbReference>
<feature type="domain" description="FAD/NAD(P)-binding" evidence="9">
    <location>
        <begin position="4"/>
        <end position="326"/>
    </location>
</feature>
<keyword evidence="2" id="KW-0285">Flavoprotein</keyword>
<dbReference type="EMBL" id="JACVEL010000001">
    <property type="protein sequence ID" value="MBC9811258.1"/>
    <property type="molecule type" value="Genomic_DNA"/>
</dbReference>
<dbReference type="FunFam" id="3.30.390.30:FF:000001">
    <property type="entry name" value="Dihydrolipoyl dehydrogenase"/>
    <property type="match status" value="1"/>
</dbReference>
<dbReference type="Pfam" id="PF07992">
    <property type="entry name" value="Pyr_redox_2"/>
    <property type="match status" value="1"/>
</dbReference>
<evidence type="ECO:0000256" key="4">
    <source>
        <dbReference type="ARBA" id="ARBA00023002"/>
    </source>
</evidence>
<feature type="active site" description="Proton acceptor" evidence="6">
    <location>
        <position position="450"/>
    </location>
</feature>
<dbReference type="SUPFAM" id="SSF51905">
    <property type="entry name" value="FAD/NAD(P)-binding domain"/>
    <property type="match status" value="1"/>
</dbReference>
<dbReference type="GO" id="GO:0045252">
    <property type="term" value="C:oxoglutarate dehydrogenase complex"/>
    <property type="evidence" value="ECO:0007669"/>
    <property type="project" value="TreeGrafter"/>
</dbReference>
<evidence type="ECO:0000256" key="6">
    <source>
        <dbReference type="PIRSR" id="PIRSR000350-2"/>
    </source>
</evidence>
<dbReference type="InterPro" id="IPR001100">
    <property type="entry name" value="Pyr_nuc-diS_OxRdtase"/>
</dbReference>
<evidence type="ECO:0000313" key="10">
    <source>
        <dbReference type="EMBL" id="MBC9811258.1"/>
    </source>
</evidence>
<feature type="binding site" evidence="7">
    <location>
        <position position="276"/>
    </location>
    <ligand>
        <name>NAD(+)</name>
        <dbReference type="ChEBI" id="CHEBI:57540"/>
    </ligand>
</feature>
<dbReference type="Proteomes" id="UP000652681">
    <property type="component" value="Unassembled WGS sequence"/>
</dbReference>
<evidence type="ECO:0000256" key="5">
    <source>
        <dbReference type="ARBA" id="ARBA00023027"/>
    </source>
</evidence>
<dbReference type="InterPro" id="IPR023753">
    <property type="entry name" value="FAD/NAD-binding_dom"/>
</dbReference>
<dbReference type="InterPro" id="IPR016156">
    <property type="entry name" value="FAD/NAD-linked_Rdtase_dimer_sf"/>
</dbReference>
<dbReference type="SUPFAM" id="SSF55424">
    <property type="entry name" value="FAD/NAD-linked reductases, dimerisation (C-terminal) domain"/>
    <property type="match status" value="1"/>
</dbReference>
<reference evidence="10" key="1">
    <citation type="submission" date="2020-09" db="EMBL/GenBank/DDBJ databases">
        <title>Taishania pollutisoli gen. nov., sp. nov., Isolated from Tetrabromobisphenol A-Contaminated Soil.</title>
        <authorList>
            <person name="Chen Q."/>
        </authorList>
    </citation>
    <scope>NUCLEOTIDE SEQUENCE</scope>
    <source>
        <strain evidence="10">CZZ-1</strain>
    </source>
</reference>
<evidence type="ECO:0000259" key="8">
    <source>
        <dbReference type="Pfam" id="PF02852"/>
    </source>
</evidence>
<accession>A0A8J6TYR6</accession>
<keyword evidence="5 7" id="KW-0520">NAD</keyword>
<keyword evidence="3 7" id="KW-0274">FAD</keyword>
<protein>
    <submittedName>
        <fullName evidence="10">NAD(P)/FAD-dependent oxidoreductase</fullName>
    </submittedName>
</protein>
<dbReference type="InterPro" id="IPR036188">
    <property type="entry name" value="FAD/NAD-bd_sf"/>
</dbReference>
<dbReference type="InterPro" id="IPR004099">
    <property type="entry name" value="Pyr_nucl-diS_OxRdtase_dimer"/>
</dbReference>
<dbReference type="PRINTS" id="PR00411">
    <property type="entry name" value="PNDRDTASEI"/>
</dbReference>
<proteinExistence type="inferred from homology"/>
<dbReference type="Gene3D" id="3.30.390.30">
    <property type="match status" value="1"/>
</dbReference>
<evidence type="ECO:0000256" key="7">
    <source>
        <dbReference type="PIRSR" id="PIRSR000350-3"/>
    </source>
</evidence>
<dbReference type="GO" id="GO:0006103">
    <property type="term" value="P:2-oxoglutarate metabolic process"/>
    <property type="evidence" value="ECO:0007669"/>
    <property type="project" value="TreeGrafter"/>
</dbReference>
<organism evidence="10 11">
    <name type="scientific">Taishania pollutisoli</name>
    <dbReference type="NCBI Taxonomy" id="2766479"/>
    <lineage>
        <taxon>Bacteria</taxon>
        <taxon>Pseudomonadati</taxon>
        <taxon>Bacteroidota</taxon>
        <taxon>Flavobacteriia</taxon>
        <taxon>Flavobacteriales</taxon>
        <taxon>Crocinitomicaceae</taxon>
        <taxon>Taishania</taxon>
    </lineage>
</organism>
<sequence>MDTFDLIIIGGGPSGYAAAMRGIDYGKRVCLIERDKIGGAGVYDGALSSKTLWEVANRVASINDAIVQEGRDPYEISWESVQKTVNEAKLERKLQYSMHLKLLQDTTTNQLLWVERGQASFVSAHEVKIVHEGGEKIIWGEHIILATGSRPRHLPHYEIDERSILTSDGIEHIEDYPESLVIVGAGVIGCEYATIFANLGKTKVYLIDRQSRILPGEDEDISVLVAKNLESRGVTIHHNATLERMEVVDGEVEYELSYPDTTRQTIRVKKALLSIGRVPNVEGLNLEAIGVTLTDRGLIEVDDTQTKIPHIYAVGDVSGGISLVNMGEIEARHAVEKIFGNIQNRLNIDNVCTIMFLQPEVALVGMNEQQCVEKNIPIKVVKIDFSLIARAIAMRKTQGFFKIIVTNDEEMRILGMRACGEHASTAIQGVGLLIKMNQPIEVLSELIHPHPSIVEGIQECVRMLLNKSIFKSNVFRDKLACYSLVDGVKTNLETGIQCVI</sequence>
<dbReference type="RefSeq" id="WP_216713365.1">
    <property type="nucleotide sequence ID" value="NZ_JACVEL010000001.1"/>
</dbReference>
<dbReference type="PANTHER" id="PTHR22912">
    <property type="entry name" value="DISULFIDE OXIDOREDUCTASE"/>
    <property type="match status" value="1"/>
</dbReference>
<dbReference type="AlphaFoldDB" id="A0A8J6TYR6"/>
<dbReference type="GO" id="GO:0050660">
    <property type="term" value="F:flavin adenine dinucleotide binding"/>
    <property type="evidence" value="ECO:0007669"/>
    <property type="project" value="TreeGrafter"/>
</dbReference>
<comment type="similarity">
    <text evidence="1">Belongs to the class-I pyridine nucleotide-disulfide oxidoreductase family.</text>
</comment>
<comment type="cofactor">
    <cofactor evidence="7">
        <name>FAD</name>
        <dbReference type="ChEBI" id="CHEBI:57692"/>
    </cofactor>
    <text evidence="7">Binds 1 FAD per subunit.</text>
</comment>
<dbReference type="GO" id="GO:0004148">
    <property type="term" value="F:dihydrolipoyl dehydrogenase (NADH) activity"/>
    <property type="evidence" value="ECO:0007669"/>
    <property type="project" value="TreeGrafter"/>
</dbReference>
<evidence type="ECO:0000259" key="9">
    <source>
        <dbReference type="Pfam" id="PF07992"/>
    </source>
</evidence>
<gene>
    <name evidence="10" type="ORF">H9Y05_02105</name>
</gene>
<evidence type="ECO:0000313" key="11">
    <source>
        <dbReference type="Proteomes" id="UP000652681"/>
    </source>
</evidence>
<evidence type="ECO:0000256" key="2">
    <source>
        <dbReference type="ARBA" id="ARBA00022630"/>
    </source>
</evidence>
<dbReference type="Gene3D" id="3.50.50.60">
    <property type="entry name" value="FAD/NAD(P)-binding domain"/>
    <property type="match status" value="2"/>
</dbReference>
<keyword evidence="11" id="KW-1185">Reference proteome</keyword>
<feature type="domain" description="Pyridine nucleotide-disulphide oxidoreductase dimerisation" evidence="8">
    <location>
        <begin position="353"/>
        <end position="459"/>
    </location>
</feature>
<keyword evidence="4" id="KW-0560">Oxidoreductase</keyword>
<dbReference type="Pfam" id="PF02852">
    <property type="entry name" value="Pyr_redox_dim"/>
    <property type="match status" value="1"/>
</dbReference>
<dbReference type="PRINTS" id="PR00368">
    <property type="entry name" value="FADPNR"/>
</dbReference>
<feature type="binding site" evidence="7">
    <location>
        <begin position="184"/>
        <end position="191"/>
    </location>
    <ligand>
        <name>NAD(+)</name>
        <dbReference type="ChEBI" id="CHEBI:57540"/>
    </ligand>
</feature>
<dbReference type="PIRSF" id="PIRSF000350">
    <property type="entry name" value="Mercury_reductase_MerA"/>
    <property type="match status" value="1"/>
</dbReference>
<feature type="binding site" evidence="7">
    <location>
        <position position="316"/>
    </location>
    <ligand>
        <name>FAD</name>
        <dbReference type="ChEBI" id="CHEBI:57692"/>
    </ligand>
</feature>
<evidence type="ECO:0000256" key="1">
    <source>
        <dbReference type="ARBA" id="ARBA00007532"/>
    </source>
</evidence>
<evidence type="ECO:0000256" key="3">
    <source>
        <dbReference type="ARBA" id="ARBA00022827"/>
    </source>
</evidence>
<feature type="binding site" evidence="7">
    <location>
        <position position="50"/>
    </location>
    <ligand>
        <name>FAD</name>
        <dbReference type="ChEBI" id="CHEBI:57692"/>
    </ligand>
</feature>
<keyword evidence="7" id="KW-0547">Nucleotide-binding</keyword>
<comment type="caution">
    <text evidence="10">The sequence shown here is derived from an EMBL/GenBank/DDBJ whole genome shotgun (WGS) entry which is preliminary data.</text>
</comment>